<dbReference type="STRING" id="135208.A0A4Z0A8R7"/>
<evidence type="ECO:0000313" key="3">
    <source>
        <dbReference type="Proteomes" id="UP000298061"/>
    </source>
</evidence>
<comment type="caution">
    <text evidence="2">The sequence shown here is derived from an EMBL/GenBank/DDBJ whole genome shotgun (WGS) entry which is preliminary data.</text>
</comment>
<evidence type="ECO:0000256" key="1">
    <source>
        <dbReference type="SAM" id="MobiDB-lite"/>
    </source>
</evidence>
<dbReference type="Proteomes" id="UP000298061">
    <property type="component" value="Unassembled WGS sequence"/>
</dbReference>
<proteinExistence type="predicted"/>
<sequence>MAEPAQSSSVHLAAKYPEFDIYPAAYPHFDIYPSVGGSIEASRSTESVLHGLPVAYPSFMLYPPVYPYNLTDIYPSLQLEDTSKSLSVRLHGAYPFMEICAFNNFSVSNLALKLQIDPSVYPHIAPYPSTLFVGTSKDPPVYPYFELYPSLQGDESLSTGQPILLNVDLQYPLFVIYPAVYPHFDIYPSLPPTIENIYHSVEILLAPAYPLLTIYRHIYPTFEIYPGHISTGEYGPSTHDAHLIQPAYPQFDIFYPYFDIYRSGHAYMQVDSRQSLSVRAPALYPAIHLFTPRTHADLHREAMTGLSAPPSPTQIPRRVDRTHAELYEEVVTGLLLAPLSPREPVEQQVDKADNDASPHGHDAEPSDCQGDPEACFSNILYYACYTCSSWSLPFWHDHETRSSLT</sequence>
<reference evidence="2 3" key="1">
    <citation type="submission" date="2019-02" db="EMBL/GenBank/DDBJ databases">
        <title>Genome sequencing of the rare red list fungi Hericium alpestre (H. flagellum).</title>
        <authorList>
            <person name="Buettner E."/>
            <person name="Kellner H."/>
        </authorList>
    </citation>
    <scope>NUCLEOTIDE SEQUENCE [LARGE SCALE GENOMIC DNA]</scope>
    <source>
        <strain evidence="2 3">DSM 108284</strain>
    </source>
</reference>
<feature type="region of interest" description="Disordered" evidence="1">
    <location>
        <begin position="342"/>
        <end position="368"/>
    </location>
</feature>
<name>A0A4Z0A8R7_9AGAM</name>
<protein>
    <submittedName>
        <fullName evidence="2">Uncharacterized protein</fullName>
    </submittedName>
</protein>
<gene>
    <name evidence="2" type="ORF">EWM64_g1289</name>
</gene>
<evidence type="ECO:0000313" key="2">
    <source>
        <dbReference type="EMBL" id="TFY82717.1"/>
    </source>
</evidence>
<dbReference type="EMBL" id="SFCI01000084">
    <property type="protein sequence ID" value="TFY82717.1"/>
    <property type="molecule type" value="Genomic_DNA"/>
</dbReference>
<keyword evidence="3" id="KW-1185">Reference proteome</keyword>
<dbReference type="AlphaFoldDB" id="A0A4Z0A8R7"/>
<dbReference type="OrthoDB" id="3269353at2759"/>
<organism evidence="2 3">
    <name type="scientific">Hericium alpestre</name>
    <dbReference type="NCBI Taxonomy" id="135208"/>
    <lineage>
        <taxon>Eukaryota</taxon>
        <taxon>Fungi</taxon>
        <taxon>Dikarya</taxon>
        <taxon>Basidiomycota</taxon>
        <taxon>Agaricomycotina</taxon>
        <taxon>Agaricomycetes</taxon>
        <taxon>Russulales</taxon>
        <taxon>Hericiaceae</taxon>
        <taxon>Hericium</taxon>
    </lineage>
</organism>
<accession>A0A4Z0A8R7</accession>
<feature type="compositionally biased region" description="Basic and acidic residues" evidence="1">
    <location>
        <begin position="343"/>
        <end position="364"/>
    </location>
</feature>